<dbReference type="PANTHER" id="PTHR42760:SF133">
    <property type="entry name" value="3-OXOACYL-[ACYL-CARRIER-PROTEIN] REDUCTASE"/>
    <property type="match status" value="1"/>
</dbReference>
<dbReference type="KEGG" id="rhox:RBB84_18010"/>
<dbReference type="RefSeq" id="WP_006554715.1">
    <property type="nucleotide sequence ID" value="NZ_CP132970.1"/>
</dbReference>
<dbReference type="AlphaFoldDB" id="A0AAU7UU61"/>
<dbReference type="PANTHER" id="PTHR42760">
    <property type="entry name" value="SHORT-CHAIN DEHYDROGENASES/REDUCTASES FAMILY MEMBER"/>
    <property type="match status" value="1"/>
</dbReference>
<dbReference type="EMBL" id="CP132970">
    <property type="protein sequence ID" value="XBW03161.1"/>
    <property type="molecule type" value="Genomic_DNA"/>
</dbReference>
<evidence type="ECO:0000313" key="4">
    <source>
        <dbReference type="EMBL" id="XBW03161.1"/>
    </source>
</evidence>
<dbReference type="SMR" id="A0AAU7UU61"/>
<dbReference type="NCBIfam" id="NF005559">
    <property type="entry name" value="PRK07231.1"/>
    <property type="match status" value="1"/>
</dbReference>
<dbReference type="FunFam" id="3.40.50.720:FF:000084">
    <property type="entry name" value="Short-chain dehydrogenase reductase"/>
    <property type="match status" value="1"/>
</dbReference>
<evidence type="ECO:0000256" key="2">
    <source>
        <dbReference type="ARBA" id="ARBA00023002"/>
    </source>
</evidence>
<accession>A0AAU7UU61</accession>
<organism evidence="4">
    <name type="scientific">Rhodococcus sp. D-6</name>
    <dbReference type="NCBI Taxonomy" id="1387842"/>
    <lineage>
        <taxon>Bacteria</taxon>
        <taxon>Bacillati</taxon>
        <taxon>Actinomycetota</taxon>
        <taxon>Actinomycetes</taxon>
        <taxon>Mycobacteriales</taxon>
        <taxon>Nocardiaceae</taxon>
        <taxon>Rhodococcus</taxon>
    </lineage>
</organism>
<dbReference type="Pfam" id="PF13561">
    <property type="entry name" value="adh_short_C2"/>
    <property type="match status" value="1"/>
</dbReference>
<reference evidence="4" key="1">
    <citation type="submission" date="2023-08" db="EMBL/GenBank/DDBJ databases">
        <title>The novel hydrolase IpcH responsible for the initial isoprocarb degradation step in Rhodococcus sp. D-6.</title>
        <authorList>
            <person name="Zhu Q."/>
        </authorList>
    </citation>
    <scope>NUCLEOTIDE SEQUENCE</scope>
    <source>
        <strain evidence="4">D-6</strain>
    </source>
</reference>
<dbReference type="InterPro" id="IPR057326">
    <property type="entry name" value="KR_dom"/>
</dbReference>
<dbReference type="GO" id="GO:0016616">
    <property type="term" value="F:oxidoreductase activity, acting on the CH-OH group of donors, NAD or NADP as acceptor"/>
    <property type="evidence" value="ECO:0007669"/>
    <property type="project" value="TreeGrafter"/>
</dbReference>
<dbReference type="InterPro" id="IPR036291">
    <property type="entry name" value="NAD(P)-bd_dom_sf"/>
</dbReference>
<evidence type="ECO:0000256" key="1">
    <source>
        <dbReference type="ARBA" id="ARBA00006484"/>
    </source>
</evidence>
<dbReference type="PROSITE" id="PS00061">
    <property type="entry name" value="ADH_SHORT"/>
    <property type="match status" value="1"/>
</dbReference>
<dbReference type="Gene3D" id="3.40.50.720">
    <property type="entry name" value="NAD(P)-binding Rossmann-like Domain"/>
    <property type="match status" value="1"/>
</dbReference>
<proteinExistence type="inferred from homology"/>
<dbReference type="PRINTS" id="PR00081">
    <property type="entry name" value="GDHRDH"/>
</dbReference>
<dbReference type="EC" id="1.1.1.-" evidence="4"/>
<evidence type="ECO:0000259" key="3">
    <source>
        <dbReference type="SMART" id="SM00822"/>
    </source>
</evidence>
<dbReference type="PRINTS" id="PR00080">
    <property type="entry name" value="SDRFAMILY"/>
</dbReference>
<comment type="similarity">
    <text evidence="1">Belongs to the short-chain dehydrogenases/reductases (SDR) family.</text>
</comment>
<dbReference type="SMART" id="SM00822">
    <property type="entry name" value="PKS_KR"/>
    <property type="match status" value="1"/>
</dbReference>
<dbReference type="SUPFAM" id="SSF51735">
    <property type="entry name" value="NAD(P)-binding Rossmann-fold domains"/>
    <property type="match status" value="1"/>
</dbReference>
<dbReference type="InterPro" id="IPR020904">
    <property type="entry name" value="Sc_DH/Rdtase_CS"/>
</dbReference>
<gene>
    <name evidence="4" type="ORF">RBB84_18010</name>
</gene>
<dbReference type="InterPro" id="IPR002347">
    <property type="entry name" value="SDR_fam"/>
</dbReference>
<sequence>MSVLDRFRLDGRVAIVTGASSGLGVAFTRGLAEAGADVVLAARRLDRLEETAALVREAGRQAVTVETDIADPEQAQRMVDHAVEQLGRVDILINNAGIGTAVPATKETPEQFRQVIDINLNGSYWAAQAVGRVMQPGSSIVNISSVLGLTTAGLPQAAYSASKAGVIGLTRDLAQQWGARKGIRVNAIAPGFFRTEMTDEYQPGYLDSMKQRIILGRTGDAEEIAATAVWLASDASAYVTGQTIAVDGGLTIT</sequence>
<feature type="domain" description="Ketoreductase" evidence="3">
    <location>
        <begin position="12"/>
        <end position="191"/>
    </location>
</feature>
<name>A0AAU7UU61_9NOCA</name>
<keyword evidence="2 4" id="KW-0560">Oxidoreductase</keyword>
<protein>
    <submittedName>
        <fullName evidence="4">3-oxoacyl-ACP reductase family protein</fullName>
        <ecNumber evidence="4">1.1.1.-</ecNumber>
    </submittedName>
</protein>